<evidence type="ECO:0000256" key="1">
    <source>
        <dbReference type="SAM" id="MobiDB-lite"/>
    </source>
</evidence>
<evidence type="ECO:0000313" key="3">
    <source>
        <dbReference type="Proteomes" id="UP001286456"/>
    </source>
</evidence>
<feature type="region of interest" description="Disordered" evidence="1">
    <location>
        <begin position="20"/>
        <end position="45"/>
    </location>
</feature>
<sequence length="70" mass="7540">MREVFFFSLPFFYCSLPSVGKTPIQEPDTTSAKGKKGEGRGGEGWKLGVTSRFNANGSPSLLSFSQAMSS</sequence>
<accession>A0AAE0J5I6</accession>
<comment type="caution">
    <text evidence="2">The sequence shown here is derived from an EMBL/GenBank/DDBJ whole genome shotgun (WGS) entry which is preliminary data.</text>
</comment>
<dbReference type="Proteomes" id="UP001286456">
    <property type="component" value="Unassembled WGS sequence"/>
</dbReference>
<organism evidence="2 3">
    <name type="scientific">Cercophora scortea</name>
    <dbReference type="NCBI Taxonomy" id="314031"/>
    <lineage>
        <taxon>Eukaryota</taxon>
        <taxon>Fungi</taxon>
        <taxon>Dikarya</taxon>
        <taxon>Ascomycota</taxon>
        <taxon>Pezizomycotina</taxon>
        <taxon>Sordariomycetes</taxon>
        <taxon>Sordariomycetidae</taxon>
        <taxon>Sordariales</taxon>
        <taxon>Lasiosphaeriaceae</taxon>
        <taxon>Cercophora</taxon>
    </lineage>
</organism>
<dbReference type="EMBL" id="JAUEPO010000001">
    <property type="protein sequence ID" value="KAK3337327.1"/>
    <property type="molecule type" value="Genomic_DNA"/>
</dbReference>
<protein>
    <submittedName>
        <fullName evidence="2">Uncharacterized protein</fullName>
    </submittedName>
</protein>
<reference evidence="2" key="2">
    <citation type="submission" date="2023-06" db="EMBL/GenBank/DDBJ databases">
        <authorList>
            <consortium name="Lawrence Berkeley National Laboratory"/>
            <person name="Haridas S."/>
            <person name="Hensen N."/>
            <person name="Bonometti L."/>
            <person name="Westerberg I."/>
            <person name="Brannstrom I.O."/>
            <person name="Guillou S."/>
            <person name="Cros-Aarteil S."/>
            <person name="Calhoun S."/>
            <person name="Kuo A."/>
            <person name="Mondo S."/>
            <person name="Pangilinan J."/>
            <person name="Riley R."/>
            <person name="Labutti K."/>
            <person name="Andreopoulos B."/>
            <person name="Lipzen A."/>
            <person name="Chen C."/>
            <person name="Yanf M."/>
            <person name="Daum C."/>
            <person name="Ng V."/>
            <person name="Clum A."/>
            <person name="Steindorff A."/>
            <person name="Ohm R."/>
            <person name="Martin F."/>
            <person name="Silar P."/>
            <person name="Natvig D."/>
            <person name="Lalanne C."/>
            <person name="Gautier V."/>
            <person name="Ament-Velasquez S.L."/>
            <person name="Kruys A."/>
            <person name="Hutchinson M.I."/>
            <person name="Powell A.J."/>
            <person name="Barry K."/>
            <person name="Miller A.N."/>
            <person name="Grigoriev I.V."/>
            <person name="Debuchy R."/>
            <person name="Gladieux P."/>
            <person name="Thoren M.H."/>
            <person name="Johannesson H."/>
        </authorList>
    </citation>
    <scope>NUCLEOTIDE SEQUENCE</scope>
    <source>
        <strain evidence="2">SMH4131-1</strain>
    </source>
</reference>
<evidence type="ECO:0000313" key="2">
    <source>
        <dbReference type="EMBL" id="KAK3337327.1"/>
    </source>
</evidence>
<reference evidence="2" key="1">
    <citation type="journal article" date="2023" name="Mol. Phylogenet. Evol.">
        <title>Genome-scale phylogeny and comparative genomics of the fungal order Sordariales.</title>
        <authorList>
            <person name="Hensen N."/>
            <person name="Bonometti L."/>
            <person name="Westerberg I."/>
            <person name="Brannstrom I.O."/>
            <person name="Guillou S."/>
            <person name="Cros-Aarteil S."/>
            <person name="Calhoun S."/>
            <person name="Haridas S."/>
            <person name="Kuo A."/>
            <person name="Mondo S."/>
            <person name="Pangilinan J."/>
            <person name="Riley R."/>
            <person name="LaButti K."/>
            <person name="Andreopoulos B."/>
            <person name="Lipzen A."/>
            <person name="Chen C."/>
            <person name="Yan M."/>
            <person name="Daum C."/>
            <person name="Ng V."/>
            <person name="Clum A."/>
            <person name="Steindorff A."/>
            <person name="Ohm R.A."/>
            <person name="Martin F."/>
            <person name="Silar P."/>
            <person name="Natvig D.O."/>
            <person name="Lalanne C."/>
            <person name="Gautier V."/>
            <person name="Ament-Velasquez S.L."/>
            <person name="Kruys A."/>
            <person name="Hutchinson M.I."/>
            <person name="Powell A.J."/>
            <person name="Barry K."/>
            <person name="Miller A.N."/>
            <person name="Grigoriev I.V."/>
            <person name="Debuchy R."/>
            <person name="Gladieux P."/>
            <person name="Hiltunen Thoren M."/>
            <person name="Johannesson H."/>
        </authorList>
    </citation>
    <scope>NUCLEOTIDE SEQUENCE</scope>
    <source>
        <strain evidence="2">SMH4131-1</strain>
    </source>
</reference>
<proteinExistence type="predicted"/>
<dbReference type="AlphaFoldDB" id="A0AAE0J5I6"/>
<name>A0AAE0J5I6_9PEZI</name>
<keyword evidence="3" id="KW-1185">Reference proteome</keyword>
<gene>
    <name evidence="2" type="ORF">B0T19DRAFT_412214</name>
</gene>